<dbReference type="InterPro" id="IPR038765">
    <property type="entry name" value="Papain-like_cys_pep_sf"/>
</dbReference>
<evidence type="ECO:0000256" key="2">
    <source>
        <dbReference type="ARBA" id="ARBA00009085"/>
    </source>
</evidence>
<dbReference type="PANTHER" id="PTHR24006:SF888">
    <property type="entry name" value="UBIQUITIN CARBOXYL-TERMINAL HYDROLASE 30"/>
    <property type="match status" value="1"/>
</dbReference>
<comment type="catalytic activity">
    <reaction evidence="1">
        <text>Thiol-dependent hydrolysis of ester, thioester, amide, peptide and isopeptide bonds formed by the C-terminal Gly of ubiquitin (a 76-residue protein attached to proteins as an intracellular targeting signal).</text>
        <dbReference type="EC" id="3.4.19.12"/>
    </reaction>
</comment>
<feature type="domain" description="USP" evidence="9">
    <location>
        <begin position="8"/>
        <end position="516"/>
    </location>
</feature>
<evidence type="ECO:0000256" key="7">
    <source>
        <dbReference type="ARBA" id="ARBA00022807"/>
    </source>
</evidence>
<dbReference type="AlphaFoldDB" id="A0A9D4TIK5"/>
<dbReference type="CDD" id="cd02257">
    <property type="entry name" value="Peptidase_C19"/>
    <property type="match status" value="1"/>
</dbReference>
<evidence type="ECO:0000256" key="8">
    <source>
        <dbReference type="SAM" id="MobiDB-lite"/>
    </source>
</evidence>
<dbReference type="Gene3D" id="3.90.70.10">
    <property type="entry name" value="Cysteine proteinases"/>
    <property type="match status" value="1"/>
</dbReference>
<evidence type="ECO:0000256" key="1">
    <source>
        <dbReference type="ARBA" id="ARBA00000707"/>
    </source>
</evidence>
<dbReference type="InterPro" id="IPR028889">
    <property type="entry name" value="USP"/>
</dbReference>
<dbReference type="PROSITE" id="PS50235">
    <property type="entry name" value="USP_3"/>
    <property type="match status" value="1"/>
</dbReference>
<dbReference type="Proteomes" id="UP001055712">
    <property type="component" value="Unassembled WGS sequence"/>
</dbReference>
<dbReference type="GO" id="GO:0005634">
    <property type="term" value="C:nucleus"/>
    <property type="evidence" value="ECO:0007669"/>
    <property type="project" value="TreeGrafter"/>
</dbReference>
<dbReference type="GO" id="GO:0016579">
    <property type="term" value="P:protein deubiquitination"/>
    <property type="evidence" value="ECO:0007669"/>
    <property type="project" value="InterPro"/>
</dbReference>
<organism evidence="10 11">
    <name type="scientific">Chlorella vulgaris</name>
    <name type="common">Green alga</name>
    <dbReference type="NCBI Taxonomy" id="3077"/>
    <lineage>
        <taxon>Eukaryota</taxon>
        <taxon>Viridiplantae</taxon>
        <taxon>Chlorophyta</taxon>
        <taxon>core chlorophytes</taxon>
        <taxon>Trebouxiophyceae</taxon>
        <taxon>Chlorellales</taxon>
        <taxon>Chlorellaceae</taxon>
        <taxon>Chlorella clade</taxon>
        <taxon>Chlorella</taxon>
    </lineage>
</organism>
<dbReference type="SUPFAM" id="SSF54001">
    <property type="entry name" value="Cysteine proteinases"/>
    <property type="match status" value="1"/>
</dbReference>
<dbReference type="PANTHER" id="PTHR24006">
    <property type="entry name" value="UBIQUITIN CARBOXYL-TERMINAL HYDROLASE"/>
    <property type="match status" value="1"/>
</dbReference>
<reference evidence="10" key="2">
    <citation type="submission" date="2020-11" db="EMBL/GenBank/DDBJ databases">
        <authorList>
            <person name="Cecchin M."/>
            <person name="Marcolungo L."/>
            <person name="Rossato M."/>
            <person name="Girolomoni L."/>
            <person name="Cosentino E."/>
            <person name="Cuine S."/>
            <person name="Li-Beisson Y."/>
            <person name="Delledonne M."/>
            <person name="Ballottari M."/>
        </authorList>
    </citation>
    <scope>NUCLEOTIDE SEQUENCE</scope>
    <source>
        <strain evidence="10">211/11P</strain>
        <tissue evidence="10">Whole cell</tissue>
    </source>
</reference>
<gene>
    <name evidence="10" type="ORF">D9Q98_008741</name>
</gene>
<dbReference type="OrthoDB" id="2020758at2759"/>
<dbReference type="InterPro" id="IPR050164">
    <property type="entry name" value="Peptidase_C19"/>
</dbReference>
<keyword evidence="7" id="KW-0788">Thiol protease</keyword>
<name>A0A9D4TIK5_CHLVU</name>
<keyword evidence="5" id="KW-0833">Ubl conjugation pathway</keyword>
<reference evidence="10" key="1">
    <citation type="journal article" date="2019" name="Plant J.">
        <title>Chlorella vulgaris genome assembly and annotation reveals the molecular basis for metabolic acclimation to high light conditions.</title>
        <authorList>
            <person name="Cecchin M."/>
            <person name="Marcolungo L."/>
            <person name="Rossato M."/>
            <person name="Girolomoni L."/>
            <person name="Cosentino E."/>
            <person name="Cuine S."/>
            <person name="Li-Beisson Y."/>
            <person name="Delledonne M."/>
            <person name="Ballottari M."/>
        </authorList>
    </citation>
    <scope>NUCLEOTIDE SEQUENCE</scope>
    <source>
        <strain evidence="10">211/11P</strain>
    </source>
</reference>
<dbReference type="EMBL" id="SIDB01000011">
    <property type="protein sequence ID" value="KAI3426369.1"/>
    <property type="molecule type" value="Genomic_DNA"/>
</dbReference>
<keyword evidence="11" id="KW-1185">Reference proteome</keyword>
<evidence type="ECO:0000313" key="11">
    <source>
        <dbReference type="Proteomes" id="UP001055712"/>
    </source>
</evidence>
<evidence type="ECO:0000256" key="5">
    <source>
        <dbReference type="ARBA" id="ARBA00022786"/>
    </source>
</evidence>
<dbReference type="PROSITE" id="PS00973">
    <property type="entry name" value="USP_2"/>
    <property type="match status" value="1"/>
</dbReference>
<evidence type="ECO:0000256" key="3">
    <source>
        <dbReference type="ARBA" id="ARBA00012759"/>
    </source>
</evidence>
<accession>A0A9D4TIK5</accession>
<protein>
    <recommendedName>
        <fullName evidence="3">ubiquitinyl hydrolase 1</fullName>
        <ecNumber evidence="3">3.4.19.12</ecNumber>
    </recommendedName>
</protein>
<comment type="caution">
    <text evidence="10">The sequence shown here is derived from an EMBL/GenBank/DDBJ whole genome shotgun (WGS) entry which is preliminary data.</text>
</comment>
<dbReference type="GO" id="GO:0005829">
    <property type="term" value="C:cytosol"/>
    <property type="evidence" value="ECO:0007669"/>
    <property type="project" value="TreeGrafter"/>
</dbReference>
<evidence type="ECO:0000256" key="4">
    <source>
        <dbReference type="ARBA" id="ARBA00022670"/>
    </source>
</evidence>
<evidence type="ECO:0000313" key="10">
    <source>
        <dbReference type="EMBL" id="KAI3426369.1"/>
    </source>
</evidence>
<feature type="region of interest" description="Disordered" evidence="8">
    <location>
        <begin position="175"/>
        <end position="231"/>
    </location>
</feature>
<keyword evidence="6" id="KW-0378">Hydrolase</keyword>
<dbReference type="Pfam" id="PF00443">
    <property type="entry name" value="UCH"/>
    <property type="match status" value="1"/>
</dbReference>
<evidence type="ECO:0000256" key="6">
    <source>
        <dbReference type="ARBA" id="ARBA00022801"/>
    </source>
</evidence>
<dbReference type="GO" id="GO:0006508">
    <property type="term" value="P:proteolysis"/>
    <property type="evidence" value="ECO:0007669"/>
    <property type="project" value="UniProtKB-KW"/>
</dbReference>
<comment type="similarity">
    <text evidence="2">Belongs to the peptidase C19 family.</text>
</comment>
<keyword evidence="4" id="KW-0645">Protease</keyword>
<dbReference type="GO" id="GO:0004843">
    <property type="term" value="F:cysteine-type deubiquitinase activity"/>
    <property type="evidence" value="ECO:0007669"/>
    <property type="project" value="UniProtKB-EC"/>
</dbReference>
<dbReference type="EC" id="3.4.19.12" evidence="3"/>
<dbReference type="InterPro" id="IPR018200">
    <property type="entry name" value="USP_CS"/>
</dbReference>
<sequence>MAAQAGVPGVKNCGNTCYLGSTLQALASCSSVLRHLEDALAMLSDHAPPTSTSKAAGGGGLTPQLLACLNALQPQPNFAALRSVSPRLLLDALRARAPAGALSAGLEHDAAEALELLCDLVAEDLQAAFACGAWQHLVKQASLAAVLDAAGGGPALASAAAACNGSSALLAGDGAMQQRGAEEGQPPGRAGSSLTGLSDGYNIDSTSSNTDDLVPPVPAPQPRPGSAAGRVAQTDRLLSAWQQHAWLPLRGANAHELSCVRCKHRSTVQLSPFMVLPLGIAVAPSAMLLGNVPAAVDASLEGSLAAFYGYEAVRGWHCTRCCLAASLDAAADDLPPQQQRLRQMLADGGQLVESETYSGLLAAAGLRWINKPCLAAKRTVAARLPLVLCLQLRRGFWSEEGHHVKVTGPVHFSMCLPLPRHLVPLLGHDWAGGGTPAADEPPLPPMYDLRAVIVHLGGLAGGGHYLVYRCLDATPGHGTGSRSGASWVCASDEAVRNASVQEVLKAEASILLYERRTAAA</sequence>
<dbReference type="InterPro" id="IPR001394">
    <property type="entry name" value="Peptidase_C19_UCH"/>
</dbReference>
<evidence type="ECO:0000259" key="9">
    <source>
        <dbReference type="PROSITE" id="PS50235"/>
    </source>
</evidence>
<proteinExistence type="inferred from homology"/>